<keyword evidence="4 5" id="KW-0326">Glycosidase</keyword>
<dbReference type="Gene3D" id="2.115.10.20">
    <property type="entry name" value="Glycosyl hydrolase domain, family 43"/>
    <property type="match status" value="1"/>
</dbReference>
<comment type="pathway">
    <text evidence="1">Glycan metabolism; L-arabinan degradation.</text>
</comment>
<evidence type="ECO:0000256" key="3">
    <source>
        <dbReference type="ARBA" id="ARBA00022801"/>
    </source>
</evidence>
<dbReference type="SUPFAM" id="SSF75005">
    <property type="entry name" value="Arabinanase/levansucrase/invertase"/>
    <property type="match status" value="1"/>
</dbReference>
<dbReference type="AlphaFoldDB" id="A0A4Q5HG46"/>
<dbReference type="EMBL" id="RCXO01000006">
    <property type="protein sequence ID" value="RYT81406.1"/>
    <property type="molecule type" value="Genomic_DNA"/>
</dbReference>
<proteinExistence type="inferred from homology"/>
<comment type="caution">
    <text evidence="6">The sequence shown here is derived from an EMBL/GenBank/DDBJ whole genome shotgun (WGS) entry which is preliminary data.</text>
</comment>
<evidence type="ECO:0000313" key="7">
    <source>
        <dbReference type="Proteomes" id="UP000291191"/>
    </source>
</evidence>
<evidence type="ECO:0000256" key="1">
    <source>
        <dbReference type="ARBA" id="ARBA00004834"/>
    </source>
</evidence>
<dbReference type="CDD" id="cd08983">
    <property type="entry name" value="GH43_Bt3655-like"/>
    <property type="match status" value="1"/>
</dbReference>
<reference evidence="6 7" key="1">
    <citation type="journal article" date="2019" name="Science, e1252229">
        <title>Invertible promoters mediate bacterial phase variation, antibiotic resistance, and host adaptation in the gut.</title>
        <authorList>
            <person name="Jiang X."/>
            <person name="Hall A.B."/>
            <person name="Arthur T.D."/>
            <person name="Plichta D.R."/>
            <person name="Covington C.T."/>
            <person name="Poyet M."/>
            <person name="Crothers J."/>
            <person name="Moses P.L."/>
            <person name="Tolonen A.C."/>
            <person name="Vlamakis H."/>
            <person name="Alm E.J."/>
            <person name="Xavier R.J."/>
        </authorList>
    </citation>
    <scope>NUCLEOTIDE SEQUENCE [LARGE SCALE GENOMIC DNA]</scope>
    <source>
        <strain evidence="7">bf_0095</strain>
    </source>
</reference>
<comment type="similarity">
    <text evidence="2 5">Belongs to the glycosyl hydrolase 43 family.</text>
</comment>
<dbReference type="OrthoDB" id="9763933at2"/>
<evidence type="ECO:0000256" key="2">
    <source>
        <dbReference type="ARBA" id="ARBA00009865"/>
    </source>
</evidence>
<dbReference type="InterPro" id="IPR050727">
    <property type="entry name" value="GH43_arabinanases"/>
</dbReference>
<protein>
    <submittedName>
        <fullName evidence="6">Uncharacterized protein</fullName>
    </submittedName>
</protein>
<dbReference type="PROSITE" id="PS51257">
    <property type="entry name" value="PROKAR_LIPOPROTEIN"/>
    <property type="match status" value="1"/>
</dbReference>
<dbReference type="GO" id="GO:0005975">
    <property type="term" value="P:carbohydrate metabolic process"/>
    <property type="evidence" value="ECO:0007669"/>
    <property type="project" value="InterPro"/>
</dbReference>
<keyword evidence="7" id="KW-1185">Reference proteome</keyword>
<dbReference type="Proteomes" id="UP000291191">
    <property type="component" value="Unassembled WGS sequence"/>
</dbReference>
<gene>
    <name evidence="6" type="ORF">EAJ06_06895</name>
</gene>
<dbReference type="InterPro" id="IPR023296">
    <property type="entry name" value="Glyco_hydro_beta-prop_sf"/>
</dbReference>
<dbReference type="GO" id="GO:0004553">
    <property type="term" value="F:hydrolase activity, hydrolyzing O-glycosyl compounds"/>
    <property type="evidence" value="ECO:0007669"/>
    <property type="project" value="InterPro"/>
</dbReference>
<evidence type="ECO:0000313" key="6">
    <source>
        <dbReference type="EMBL" id="RYT81406.1"/>
    </source>
</evidence>
<dbReference type="PANTHER" id="PTHR43301">
    <property type="entry name" value="ARABINAN ENDO-1,5-ALPHA-L-ARABINOSIDASE"/>
    <property type="match status" value="1"/>
</dbReference>
<evidence type="ECO:0000256" key="5">
    <source>
        <dbReference type="RuleBase" id="RU361187"/>
    </source>
</evidence>
<sequence length="312" mass="35801">MNFMNRNVFVLLMLLLMIFSSCGNRKKIIEKPKVAYLVAYMKGNDEKHMYYALAEDGFVFRVLNGGKPVLSASYNDQLVRDPMVLQDKQGIYHLIATVSWSKRPFTVWDSDDLVHWKNERLVDVAPEGATKTWAPEFAYDEENDIYFVHWTGEVNGDWNTASIYYATTKDFKNFSETKLLYKDEVGILDANITKINGLYHLVYRKNGIWVATSKNAQGPYGDAYQLTADNVEGPYVFPLNDNAGYGIVWDYFGNSAGFGLWTTPDFKEWSQITNETAPFYNDKVEFPAGIRHGSIIGLTQEERDKLLEIFPY</sequence>
<dbReference type="InterPro" id="IPR006710">
    <property type="entry name" value="Glyco_hydro_43"/>
</dbReference>
<name>A0A4Q5HG46_9BACE</name>
<accession>A0A4Q5HG46</accession>
<keyword evidence="3 5" id="KW-0378">Hydrolase</keyword>
<evidence type="ECO:0000256" key="4">
    <source>
        <dbReference type="ARBA" id="ARBA00023295"/>
    </source>
</evidence>
<dbReference type="PANTHER" id="PTHR43301:SF3">
    <property type="entry name" value="ARABINAN ENDO-1,5-ALPHA-L-ARABINOSIDASE A-RELATED"/>
    <property type="match status" value="1"/>
</dbReference>
<organism evidence="6 7">
    <name type="scientific">Bacteroides intestinalis</name>
    <dbReference type="NCBI Taxonomy" id="329854"/>
    <lineage>
        <taxon>Bacteria</taxon>
        <taxon>Pseudomonadati</taxon>
        <taxon>Bacteroidota</taxon>
        <taxon>Bacteroidia</taxon>
        <taxon>Bacteroidales</taxon>
        <taxon>Bacteroidaceae</taxon>
        <taxon>Bacteroides</taxon>
    </lineage>
</organism>
<dbReference type="Pfam" id="PF04616">
    <property type="entry name" value="Glyco_hydro_43"/>
    <property type="match status" value="1"/>
</dbReference>